<feature type="transmembrane region" description="Helical" evidence="2">
    <location>
        <begin position="130"/>
        <end position="152"/>
    </location>
</feature>
<dbReference type="Proteomes" id="UP001139502">
    <property type="component" value="Unassembled WGS sequence"/>
</dbReference>
<protein>
    <submittedName>
        <fullName evidence="3">DUF2637 domain-containing protein</fullName>
    </submittedName>
</protein>
<feature type="compositionally biased region" description="Low complexity" evidence="1">
    <location>
        <begin position="305"/>
        <end position="316"/>
    </location>
</feature>
<keyword evidence="2" id="KW-0472">Membrane</keyword>
<reference evidence="3" key="1">
    <citation type="submission" date="2022-06" db="EMBL/GenBank/DDBJ databases">
        <title>Rothia sp. isolated from sandalwood seedling.</title>
        <authorList>
            <person name="Tuikhar N."/>
            <person name="Kirdat K."/>
            <person name="Thorat V."/>
            <person name="Swetha P."/>
            <person name="Padma S."/>
            <person name="Sundararaj R."/>
            <person name="Yadav A."/>
        </authorList>
    </citation>
    <scope>NUCLEOTIDE SEQUENCE</scope>
    <source>
        <strain evidence="3">AR01</strain>
    </source>
</reference>
<keyword evidence="2" id="KW-1133">Transmembrane helix</keyword>
<feature type="compositionally biased region" description="Low complexity" evidence="1">
    <location>
        <begin position="224"/>
        <end position="236"/>
    </location>
</feature>
<feature type="transmembrane region" description="Helical" evidence="2">
    <location>
        <begin position="62"/>
        <end position="84"/>
    </location>
</feature>
<evidence type="ECO:0000256" key="1">
    <source>
        <dbReference type="SAM" id="MobiDB-lite"/>
    </source>
</evidence>
<dbReference type="InterPro" id="IPR021235">
    <property type="entry name" value="DUF2637"/>
</dbReference>
<sequence>MPSSHRREKAEAVNPLTETTTPAQLKTTARNRAQLRSSYQAGDTPVSKSSGPRINPDSRSTLWLTVVLICTLGLTSFMVSFNGLHDVAGWVGLPVWMRWAVPVFIDIAILAYSMAAVIHRSRQEKVWPTWTTLGAFTLISVIANAAHALAAGETETTMQSWIGAGIAAMAPVAVFAATEEISRLAFAAAPALPEVVAEAEPEATEADDDAAEDTAAPLPLAEVPAEATPAEAPVVADEQRPADRPVSAPAAPLRNEQAASRIFDPQPATQFASWKPGEPVREPQGPVKDVPGPVERQGQKEPAESRSAPAEPAPSESDPDGLVAWVKSQHAEGVAVTGKMVGAFLGKSDRTGRNRLTALKEERPELFELEEAK</sequence>
<dbReference type="Pfam" id="PF10935">
    <property type="entry name" value="DUF2637"/>
    <property type="match status" value="1"/>
</dbReference>
<name>A0A9X2KIA6_9MICC</name>
<keyword evidence="4" id="KW-1185">Reference proteome</keyword>
<feature type="compositionally biased region" description="Polar residues" evidence="1">
    <location>
        <begin position="16"/>
        <end position="29"/>
    </location>
</feature>
<dbReference type="EMBL" id="JANAFB010000014">
    <property type="protein sequence ID" value="MCP3425815.1"/>
    <property type="molecule type" value="Genomic_DNA"/>
</dbReference>
<feature type="region of interest" description="Disordered" evidence="1">
    <location>
        <begin position="224"/>
        <end position="324"/>
    </location>
</feature>
<keyword evidence="2" id="KW-0812">Transmembrane</keyword>
<gene>
    <name evidence="3" type="ORF">NBM05_07295</name>
</gene>
<dbReference type="AlphaFoldDB" id="A0A9X2KIA6"/>
<evidence type="ECO:0000256" key="2">
    <source>
        <dbReference type="SAM" id="Phobius"/>
    </source>
</evidence>
<feature type="transmembrane region" description="Helical" evidence="2">
    <location>
        <begin position="158"/>
        <end position="177"/>
    </location>
</feature>
<feature type="region of interest" description="Disordered" evidence="1">
    <location>
        <begin position="36"/>
        <end position="55"/>
    </location>
</feature>
<dbReference type="RefSeq" id="WP_254166193.1">
    <property type="nucleotide sequence ID" value="NZ_JANAFB010000014.1"/>
</dbReference>
<evidence type="ECO:0000313" key="3">
    <source>
        <dbReference type="EMBL" id="MCP3425815.1"/>
    </source>
</evidence>
<evidence type="ECO:0000313" key="4">
    <source>
        <dbReference type="Proteomes" id="UP001139502"/>
    </source>
</evidence>
<proteinExistence type="predicted"/>
<organism evidence="3 4">
    <name type="scientific">Rothia santali</name>
    <dbReference type="NCBI Taxonomy" id="2949643"/>
    <lineage>
        <taxon>Bacteria</taxon>
        <taxon>Bacillati</taxon>
        <taxon>Actinomycetota</taxon>
        <taxon>Actinomycetes</taxon>
        <taxon>Micrococcales</taxon>
        <taxon>Micrococcaceae</taxon>
        <taxon>Rothia</taxon>
    </lineage>
</organism>
<comment type="caution">
    <text evidence="3">The sequence shown here is derived from an EMBL/GenBank/DDBJ whole genome shotgun (WGS) entry which is preliminary data.</text>
</comment>
<feature type="region of interest" description="Disordered" evidence="1">
    <location>
        <begin position="1"/>
        <end position="29"/>
    </location>
</feature>
<feature type="transmembrane region" description="Helical" evidence="2">
    <location>
        <begin position="96"/>
        <end position="118"/>
    </location>
</feature>
<accession>A0A9X2KIA6</accession>